<feature type="transmembrane region" description="Helical" evidence="7">
    <location>
        <begin position="265"/>
        <end position="286"/>
    </location>
</feature>
<dbReference type="PROSITE" id="PS50929">
    <property type="entry name" value="ABC_TM1F"/>
    <property type="match status" value="1"/>
</dbReference>
<feature type="transmembrane region" description="Helical" evidence="7">
    <location>
        <begin position="237"/>
        <end position="259"/>
    </location>
</feature>
<dbReference type="SMART" id="SM00382">
    <property type="entry name" value="AAA"/>
    <property type="match status" value="1"/>
</dbReference>
<dbReference type="PROSITE" id="PS50893">
    <property type="entry name" value="ABC_TRANSPORTER_2"/>
    <property type="match status" value="1"/>
</dbReference>
<dbReference type="PANTHER" id="PTHR43394:SF1">
    <property type="entry name" value="ATP-BINDING CASSETTE SUB-FAMILY B MEMBER 10, MITOCHONDRIAL"/>
    <property type="match status" value="1"/>
</dbReference>
<evidence type="ECO:0000256" key="4">
    <source>
        <dbReference type="ARBA" id="ARBA00022840"/>
    </source>
</evidence>
<evidence type="ECO:0000313" key="11">
    <source>
        <dbReference type="Proteomes" id="UP000309117"/>
    </source>
</evidence>
<dbReference type="EMBL" id="SRYV01000005">
    <property type="protein sequence ID" value="TGY16257.1"/>
    <property type="molecule type" value="Genomic_DNA"/>
</dbReference>
<dbReference type="GO" id="GO:0015421">
    <property type="term" value="F:ABC-type oligopeptide transporter activity"/>
    <property type="evidence" value="ECO:0007669"/>
    <property type="project" value="TreeGrafter"/>
</dbReference>
<dbReference type="SUPFAM" id="SSF52540">
    <property type="entry name" value="P-loop containing nucleoside triphosphate hydrolases"/>
    <property type="match status" value="1"/>
</dbReference>
<dbReference type="GO" id="GO:0016887">
    <property type="term" value="F:ATP hydrolysis activity"/>
    <property type="evidence" value="ECO:0007669"/>
    <property type="project" value="InterPro"/>
</dbReference>
<dbReference type="CDD" id="cd07346">
    <property type="entry name" value="ABC_6TM_exporters"/>
    <property type="match status" value="1"/>
</dbReference>
<dbReference type="PANTHER" id="PTHR43394">
    <property type="entry name" value="ATP-DEPENDENT PERMEASE MDL1, MITOCHONDRIAL"/>
    <property type="match status" value="1"/>
</dbReference>
<sequence length="530" mass="60531">MKYVIRTYPKQILLFSVLSVILAILNVSNALVLQLMMNVATKKSSLSYSFLVLIVISYIIINAIFYYFQQYNSEYLAKKSISLYRNIIFERISAQRISSFTKKDSGEYISLMTSQMDTLEQNYFTAIFWGSYLLIQFITACIVAFFINPVMALVAIILSIPNMFLPLLFRKVLEKTTIKTIKATDTYISKISDYLKGFVDWKINGGSSFVKKQEKSANNTLLANQKNEVRAMNLSTVFNNTFSNILYLGTWLIGSFLILNKNMTVGAIVAFSQLVTNISFPIYSFSDMFSQIVSGKKLFKEIESSFVNVKKKSTGIQTIADFKNIKFNNVSVVYNSERVVKIGNLEISNGKKYVIHGPSGSGKTTLFKLLTKQILDYEGSILFNNINIKKIKDNSIFSQVSYLPQSGHIFSTTLINNLTLFNAEKYSKEDLFKVLRFVELKKWANEEGLYRKIDPQKISGGEAKRIELARLLLDKKNILILDEFSSGLDEVTRHKIESKLFNLESTILYITHNLDNELREKADEIIEIKK</sequence>
<comment type="caution">
    <text evidence="10">The sequence shown here is derived from an EMBL/GenBank/DDBJ whole genome shotgun (WGS) entry which is preliminary data.</text>
</comment>
<feature type="transmembrane region" description="Helical" evidence="7">
    <location>
        <begin position="12"/>
        <end position="36"/>
    </location>
</feature>
<keyword evidence="3" id="KW-0547">Nucleotide-binding</keyword>
<reference evidence="10 11" key="1">
    <citation type="submission" date="2019-04" db="EMBL/GenBank/DDBJ databases">
        <title>Microbes associate with the intestines of laboratory mice.</title>
        <authorList>
            <person name="Navarre W."/>
            <person name="Wong E."/>
            <person name="Huang K."/>
            <person name="Tropini C."/>
            <person name="Ng K."/>
            <person name="Yu B."/>
        </authorList>
    </citation>
    <scope>NUCLEOTIDE SEQUENCE [LARGE SCALE GENOMIC DNA]</scope>
    <source>
        <strain evidence="10 11">NM61_E11</strain>
    </source>
</reference>
<feature type="transmembrane region" description="Helical" evidence="7">
    <location>
        <begin position="48"/>
        <end position="68"/>
    </location>
</feature>
<feature type="transmembrane region" description="Helical" evidence="7">
    <location>
        <begin position="123"/>
        <end position="146"/>
    </location>
</feature>
<dbReference type="PROSITE" id="PS00211">
    <property type="entry name" value="ABC_TRANSPORTER_1"/>
    <property type="match status" value="1"/>
</dbReference>
<dbReference type="InterPro" id="IPR027417">
    <property type="entry name" value="P-loop_NTPase"/>
</dbReference>
<dbReference type="Pfam" id="PF00005">
    <property type="entry name" value="ABC_tran"/>
    <property type="match status" value="1"/>
</dbReference>
<keyword evidence="2 7" id="KW-0812">Transmembrane</keyword>
<dbReference type="InterPro" id="IPR039421">
    <property type="entry name" value="Type_1_exporter"/>
</dbReference>
<dbReference type="CDD" id="cd03228">
    <property type="entry name" value="ABCC_MRP_Like"/>
    <property type="match status" value="1"/>
</dbReference>
<evidence type="ECO:0000313" key="10">
    <source>
        <dbReference type="EMBL" id="TGY16257.1"/>
    </source>
</evidence>
<dbReference type="RefSeq" id="WP_004039951.1">
    <property type="nucleotide sequence ID" value="NZ_AQFR02000003.1"/>
</dbReference>
<keyword evidence="6 7" id="KW-0472">Membrane</keyword>
<accession>A0A4S2BML6</accession>
<gene>
    <name evidence="10" type="ORF">E5351_03555</name>
</gene>
<feature type="domain" description="ABC transmembrane type-1" evidence="9">
    <location>
        <begin position="13"/>
        <end position="294"/>
    </location>
</feature>
<comment type="subcellular location">
    <subcellularLocation>
        <location evidence="1">Cell membrane</location>
        <topology evidence="1">Multi-pass membrane protein</topology>
    </subcellularLocation>
</comment>
<evidence type="ECO:0000256" key="5">
    <source>
        <dbReference type="ARBA" id="ARBA00022989"/>
    </source>
</evidence>
<evidence type="ECO:0000256" key="7">
    <source>
        <dbReference type="SAM" id="Phobius"/>
    </source>
</evidence>
<evidence type="ECO:0000256" key="2">
    <source>
        <dbReference type="ARBA" id="ARBA00022692"/>
    </source>
</evidence>
<evidence type="ECO:0000256" key="3">
    <source>
        <dbReference type="ARBA" id="ARBA00022741"/>
    </source>
</evidence>
<dbReference type="GO" id="GO:0005886">
    <property type="term" value="C:plasma membrane"/>
    <property type="evidence" value="ECO:0007669"/>
    <property type="project" value="UniProtKB-SubCell"/>
</dbReference>
<dbReference type="InterPro" id="IPR017871">
    <property type="entry name" value="ABC_transporter-like_CS"/>
</dbReference>
<dbReference type="Proteomes" id="UP000309117">
    <property type="component" value="Unassembled WGS sequence"/>
</dbReference>
<keyword evidence="5 7" id="KW-1133">Transmembrane helix</keyword>
<dbReference type="AlphaFoldDB" id="A0A4S2BML6"/>
<dbReference type="InterPro" id="IPR011527">
    <property type="entry name" value="ABC1_TM_dom"/>
</dbReference>
<evidence type="ECO:0000259" key="9">
    <source>
        <dbReference type="PROSITE" id="PS50929"/>
    </source>
</evidence>
<proteinExistence type="predicted"/>
<evidence type="ECO:0000259" key="8">
    <source>
        <dbReference type="PROSITE" id="PS50893"/>
    </source>
</evidence>
<dbReference type="GO" id="GO:0005524">
    <property type="term" value="F:ATP binding"/>
    <property type="evidence" value="ECO:0007669"/>
    <property type="project" value="UniProtKB-KW"/>
</dbReference>
<dbReference type="SUPFAM" id="SSF90123">
    <property type="entry name" value="ABC transporter transmembrane region"/>
    <property type="match status" value="1"/>
</dbReference>
<feature type="domain" description="ABC transporter" evidence="8">
    <location>
        <begin position="325"/>
        <end position="528"/>
    </location>
</feature>
<name>A0A4S2BML6_9LACO</name>
<dbReference type="InterPro" id="IPR036640">
    <property type="entry name" value="ABC1_TM_sf"/>
</dbReference>
<dbReference type="InterPro" id="IPR003593">
    <property type="entry name" value="AAA+_ATPase"/>
</dbReference>
<keyword evidence="4 10" id="KW-0067">ATP-binding</keyword>
<dbReference type="Pfam" id="PF00664">
    <property type="entry name" value="ABC_membrane"/>
    <property type="match status" value="1"/>
</dbReference>
<organism evidence="10 11">
    <name type="scientific">Lactobacillus intestinalis</name>
    <dbReference type="NCBI Taxonomy" id="151781"/>
    <lineage>
        <taxon>Bacteria</taxon>
        <taxon>Bacillati</taxon>
        <taxon>Bacillota</taxon>
        <taxon>Bacilli</taxon>
        <taxon>Lactobacillales</taxon>
        <taxon>Lactobacillaceae</taxon>
        <taxon>Lactobacillus</taxon>
    </lineage>
</organism>
<evidence type="ECO:0000256" key="6">
    <source>
        <dbReference type="ARBA" id="ARBA00023136"/>
    </source>
</evidence>
<feature type="transmembrane region" description="Helical" evidence="7">
    <location>
        <begin position="152"/>
        <end position="169"/>
    </location>
</feature>
<dbReference type="Gene3D" id="3.40.50.300">
    <property type="entry name" value="P-loop containing nucleotide triphosphate hydrolases"/>
    <property type="match status" value="1"/>
</dbReference>
<evidence type="ECO:0000256" key="1">
    <source>
        <dbReference type="ARBA" id="ARBA00004651"/>
    </source>
</evidence>
<protein>
    <submittedName>
        <fullName evidence="10">ABC transporter ATP-binding protein</fullName>
    </submittedName>
</protein>
<dbReference type="Gene3D" id="1.20.1560.10">
    <property type="entry name" value="ABC transporter type 1, transmembrane domain"/>
    <property type="match status" value="1"/>
</dbReference>
<dbReference type="InterPro" id="IPR003439">
    <property type="entry name" value="ABC_transporter-like_ATP-bd"/>
</dbReference>